<feature type="domain" description="Low molecular weight protein antigen 6 PH" evidence="3">
    <location>
        <begin position="94"/>
        <end position="162"/>
    </location>
</feature>
<evidence type="ECO:0000256" key="1">
    <source>
        <dbReference type="SAM" id="MobiDB-lite"/>
    </source>
</evidence>
<keyword evidence="2" id="KW-0812">Transmembrane</keyword>
<evidence type="ECO:0000256" key="2">
    <source>
        <dbReference type="SAM" id="Phobius"/>
    </source>
</evidence>
<gene>
    <name evidence="4" type="ORF">Pka01_01910</name>
</gene>
<dbReference type="AlphaFoldDB" id="A0A8J3M0E3"/>
<reference evidence="4 5" key="1">
    <citation type="submission" date="2021-01" db="EMBL/GenBank/DDBJ databases">
        <title>Whole genome shotgun sequence of Planotetraspora kaengkrachanensis NBRC 104272.</title>
        <authorList>
            <person name="Komaki H."/>
            <person name="Tamura T."/>
        </authorList>
    </citation>
    <scope>NUCLEOTIDE SEQUENCE [LARGE SCALE GENOMIC DNA]</scope>
    <source>
        <strain evidence="4 5">NBRC 104272</strain>
    </source>
</reference>
<feature type="transmembrane region" description="Helical" evidence="2">
    <location>
        <begin position="72"/>
        <end position="92"/>
    </location>
</feature>
<protein>
    <recommendedName>
        <fullName evidence="3">Low molecular weight protein antigen 6 PH domain-containing protein</fullName>
    </recommendedName>
</protein>
<keyword evidence="2" id="KW-1133">Transmembrane helix</keyword>
<feature type="compositionally biased region" description="Pro residues" evidence="1">
    <location>
        <begin position="9"/>
        <end position="21"/>
    </location>
</feature>
<evidence type="ECO:0000259" key="3">
    <source>
        <dbReference type="Pfam" id="PF10756"/>
    </source>
</evidence>
<dbReference type="RefSeq" id="WP_308442192.1">
    <property type="nucleotide sequence ID" value="NZ_BAABHH010000001.1"/>
</dbReference>
<dbReference type="InterPro" id="IPR019692">
    <property type="entry name" value="CFP-6_PH"/>
</dbReference>
<dbReference type="Proteomes" id="UP000630097">
    <property type="component" value="Unassembled WGS sequence"/>
</dbReference>
<evidence type="ECO:0000313" key="4">
    <source>
        <dbReference type="EMBL" id="GIG77064.1"/>
    </source>
</evidence>
<dbReference type="Pfam" id="PF10756">
    <property type="entry name" value="bPH_6"/>
    <property type="match status" value="1"/>
</dbReference>
<dbReference type="EMBL" id="BONV01000001">
    <property type="protein sequence ID" value="GIG77064.1"/>
    <property type="molecule type" value="Genomic_DNA"/>
</dbReference>
<keyword evidence="2" id="KW-0472">Membrane</keyword>
<name>A0A8J3M0E3_9ACTN</name>
<organism evidence="4 5">
    <name type="scientific">Planotetraspora kaengkrachanensis</name>
    <dbReference type="NCBI Taxonomy" id="575193"/>
    <lineage>
        <taxon>Bacteria</taxon>
        <taxon>Bacillati</taxon>
        <taxon>Actinomycetota</taxon>
        <taxon>Actinomycetes</taxon>
        <taxon>Streptosporangiales</taxon>
        <taxon>Streptosporangiaceae</taxon>
        <taxon>Planotetraspora</taxon>
    </lineage>
</organism>
<feature type="transmembrane region" description="Helical" evidence="2">
    <location>
        <begin position="46"/>
        <end position="66"/>
    </location>
</feature>
<comment type="caution">
    <text evidence="4">The sequence shown here is derived from an EMBL/GenBank/DDBJ whole genome shotgun (WGS) entry which is preliminary data.</text>
</comment>
<feature type="region of interest" description="Disordered" evidence="1">
    <location>
        <begin position="1"/>
        <end position="28"/>
    </location>
</feature>
<sequence>MTDRAIPARPSPAAHPAPSAPPRRVVMDERRPPSLPVTWRPRQTPIIAYGLAVVMVVGAVVLALMLPEQFKLPDRLGLVAFGCLVAGLLHLLGRARVTADERGITVVNPLRVHRYEWPEVLDITMAEGDPWPKLDLANGLSLGAMGIQSTERERSRKAVAELSALIHDRGEAPDRV</sequence>
<accession>A0A8J3M0E3</accession>
<proteinExistence type="predicted"/>
<evidence type="ECO:0000313" key="5">
    <source>
        <dbReference type="Proteomes" id="UP000630097"/>
    </source>
</evidence>
<keyword evidence="5" id="KW-1185">Reference proteome</keyword>